<dbReference type="NCBIfam" id="NF041121">
    <property type="entry name" value="SAV_2336_NTERM"/>
    <property type="match status" value="1"/>
</dbReference>
<evidence type="ECO:0000313" key="2">
    <source>
        <dbReference type="EMBL" id="GAA2366203.1"/>
    </source>
</evidence>
<comment type="caution">
    <text evidence="2">The sequence shown here is derived from an EMBL/GenBank/DDBJ whole genome shotgun (WGS) entry which is preliminary data.</text>
</comment>
<evidence type="ECO:0000313" key="3">
    <source>
        <dbReference type="Proteomes" id="UP001500253"/>
    </source>
</evidence>
<feature type="compositionally biased region" description="Low complexity" evidence="1">
    <location>
        <begin position="399"/>
        <end position="413"/>
    </location>
</feature>
<organism evidence="2 3">
    <name type="scientific">Streptomyces cuspidosporus</name>
    <dbReference type="NCBI Taxonomy" id="66882"/>
    <lineage>
        <taxon>Bacteria</taxon>
        <taxon>Bacillati</taxon>
        <taxon>Actinomycetota</taxon>
        <taxon>Actinomycetes</taxon>
        <taxon>Kitasatosporales</taxon>
        <taxon>Streptomycetaceae</taxon>
        <taxon>Streptomyces</taxon>
    </lineage>
</organism>
<dbReference type="InterPro" id="IPR011009">
    <property type="entry name" value="Kinase-like_dom_sf"/>
</dbReference>
<accession>A0ABN3H0Q2</accession>
<feature type="region of interest" description="Disordered" evidence="1">
    <location>
        <begin position="390"/>
        <end position="415"/>
    </location>
</feature>
<evidence type="ECO:0000256" key="1">
    <source>
        <dbReference type="SAM" id="MobiDB-lite"/>
    </source>
</evidence>
<feature type="region of interest" description="Disordered" evidence="1">
    <location>
        <begin position="53"/>
        <end position="139"/>
    </location>
</feature>
<dbReference type="Proteomes" id="UP001500253">
    <property type="component" value="Unassembled WGS sequence"/>
</dbReference>
<reference evidence="2 3" key="1">
    <citation type="journal article" date="2019" name="Int. J. Syst. Evol. Microbiol.">
        <title>The Global Catalogue of Microorganisms (GCM) 10K type strain sequencing project: providing services to taxonomists for standard genome sequencing and annotation.</title>
        <authorList>
            <consortium name="The Broad Institute Genomics Platform"/>
            <consortium name="The Broad Institute Genome Sequencing Center for Infectious Disease"/>
            <person name="Wu L."/>
            <person name="Ma J."/>
        </authorList>
    </citation>
    <scope>NUCLEOTIDE SEQUENCE [LARGE SCALE GENOMIC DNA]</scope>
    <source>
        <strain evidence="2 3">JCM 4316</strain>
    </source>
</reference>
<gene>
    <name evidence="2" type="ORF">GCM10010246_68960</name>
</gene>
<feature type="region of interest" description="Disordered" evidence="1">
    <location>
        <begin position="822"/>
        <end position="863"/>
    </location>
</feature>
<dbReference type="InterPro" id="IPR047738">
    <property type="entry name" value="SAV_2336-like_N"/>
</dbReference>
<evidence type="ECO:0008006" key="4">
    <source>
        <dbReference type="Google" id="ProtNLM"/>
    </source>
</evidence>
<dbReference type="PANTHER" id="PTHR48125">
    <property type="entry name" value="LP07818P1"/>
    <property type="match status" value="1"/>
</dbReference>
<sequence length="1129" mass="121219">MAGGDGRGGPPGQRLGRLDDALAILRDSGAQLSQEQLLDALWLATRLPPGAAEAGAPLERARTDGTAGTADVPDTPARPPGPADRPRPSVPAATPPPPGSPGPQAEPPQASRRGDSSGLYGAIEAPAEPGAPPPPAARRALPLRVPESKALPAELPIGRALRPLKQHRPNPLKREVDEVATATALAETGLPDVVTRPARERWLDLALVVDDGMSMLLWQRLAVELRTLLQRAGAFRVVRVLGLHTRGTGPPLLRARPYDPDAPTLPVTAVSDPSGHTLVLVLSDGVGAAWRDGRMSAVLERWAGLGPTAVMHALPPRLWEGSGIRAQRWQVRTRRPGSPGTDWTVADPVLPPELARFDGLPVPVLEPEAGPLAGWARLIASASGTAVLPLLAPPRPRRPAATPSVRSPAATPADELSRLRRFREAASPEAYRLAAHLAAVAPLPVPVMRLVQAAVPWQAETGHLAEVFLGGLMRPTEPPTSAGPGPFPPHHRPFTFTDTVRRALLGAVPAPELDETRELIGTRLKELAGSSPDFPAWLAHPSGADRLPARARPFGVMDQRLATRLGAPPVGRAVPLPAHRWRPLRPEDPRTIGPYTLRMTDPSGFCVTTYVGDEDAYGEQVVIHTALAANGPRAGDLLRVQAEALRRMNGRYAARLLRQDLDCATPWIAEEPFIAERLTHVPLRGDRDRAFAIGLRLADAVRVCAAEGMAHGDLQQSTVHVSDDGLFLTGWSTASIDGVPSPAYPSLVPTPQDNVHELAEILLDLGGGARPDDSRPRRPHLSLSHWRGPWRSVRDVVLAALAPDPRDRPTAREIWECFERLDDPAQAGPPTRAGERAPATAPVRTAEPGRDQRPHGWAPLSDADPRRLGPYTLRCRVHARSGATAYLGRTADSDAYAVVRTLDPESGRRGAVTRLSTEAEALRRMAGRYAPRLLAQDLDTEPPWIAEEHVLAADGAPARTLTALLSDGTARGWDARTSATIGRHLAEAVRRCAIQGMAHGRLSTDTVLVADRSVKLVGWDVAVIDPSLWRRLGRGSPTEDVFALGEILLALGGGRKTTRQEVVGMGDLGHPEFAYIRGVEWGASTAWRGETWGPVRQIVDACLDDRRRKRPTAREVADVFAQVLSRTAP</sequence>
<dbReference type="EMBL" id="BAAASD010000042">
    <property type="protein sequence ID" value="GAA2366203.1"/>
    <property type="molecule type" value="Genomic_DNA"/>
</dbReference>
<dbReference type="PANTHER" id="PTHR48125:SF12">
    <property type="entry name" value="AT HOOK TRANSCRIPTION FACTOR FAMILY-RELATED"/>
    <property type="match status" value="1"/>
</dbReference>
<dbReference type="SUPFAM" id="SSF56112">
    <property type="entry name" value="Protein kinase-like (PK-like)"/>
    <property type="match status" value="2"/>
</dbReference>
<proteinExistence type="predicted"/>
<dbReference type="Gene3D" id="1.10.510.10">
    <property type="entry name" value="Transferase(Phosphotransferase) domain 1"/>
    <property type="match status" value="1"/>
</dbReference>
<dbReference type="RefSeq" id="WP_346178239.1">
    <property type="nucleotide sequence ID" value="NZ_BAAASD010000042.1"/>
</dbReference>
<keyword evidence="3" id="KW-1185">Reference proteome</keyword>
<protein>
    <recommendedName>
        <fullName evidence="4">Protein kinase domain-containing protein</fullName>
    </recommendedName>
</protein>
<feature type="compositionally biased region" description="Pro residues" evidence="1">
    <location>
        <begin position="93"/>
        <end position="106"/>
    </location>
</feature>
<name>A0ABN3H0Q2_9ACTN</name>